<dbReference type="PANTHER" id="PTHR48476">
    <property type="entry name" value="SHORT-CHAIN DEHYDROGENASE TIC 32, CHLOROPLASTIC-LIKE"/>
    <property type="match status" value="1"/>
</dbReference>
<comment type="caution">
    <text evidence="1">The sequence shown here is derived from an EMBL/GenBank/DDBJ whole genome shotgun (WGS) entry which is preliminary data.</text>
</comment>
<dbReference type="InterPro" id="IPR002347">
    <property type="entry name" value="SDR_fam"/>
</dbReference>
<dbReference type="Proteomes" id="UP000652761">
    <property type="component" value="Unassembled WGS sequence"/>
</dbReference>
<evidence type="ECO:0000313" key="2">
    <source>
        <dbReference type="Proteomes" id="UP000652761"/>
    </source>
</evidence>
<sequence>MREAFRYLIGIAGPSGFGSNSTAEEVVEGVACAPTLTAIITGATSGIGAETARVLAKKGLRLVLPARDLKRATEVRERIQRESPHSEIIVLEMDLSSFTSIQRFCSQFLSLGLPLNTLIDDDHYGRECTSALYVEGLVLDVVGLLFMDSVLKPLGSPMQK</sequence>
<dbReference type="OrthoDB" id="191139at2759"/>
<dbReference type="InterPro" id="IPR055280">
    <property type="entry name" value="TIC32"/>
</dbReference>
<protein>
    <submittedName>
        <fullName evidence="1">Uncharacterized protein</fullName>
    </submittedName>
</protein>
<keyword evidence="2" id="KW-1185">Reference proteome</keyword>
<dbReference type="Pfam" id="PF00106">
    <property type="entry name" value="adh_short"/>
    <property type="match status" value="1"/>
</dbReference>
<gene>
    <name evidence="1" type="ORF">Taro_021110</name>
</gene>
<accession>A0A843V433</accession>
<dbReference type="InterPro" id="IPR036291">
    <property type="entry name" value="NAD(P)-bd_dom_sf"/>
</dbReference>
<dbReference type="SUPFAM" id="SSF51735">
    <property type="entry name" value="NAD(P)-binding Rossmann-fold domains"/>
    <property type="match status" value="1"/>
</dbReference>
<dbReference type="EMBL" id="NMUH01001067">
    <property type="protein sequence ID" value="MQL88550.1"/>
    <property type="molecule type" value="Genomic_DNA"/>
</dbReference>
<dbReference type="Gene3D" id="3.40.50.720">
    <property type="entry name" value="NAD(P)-binding Rossmann-like Domain"/>
    <property type="match status" value="1"/>
</dbReference>
<evidence type="ECO:0000313" key="1">
    <source>
        <dbReference type="EMBL" id="MQL88550.1"/>
    </source>
</evidence>
<proteinExistence type="predicted"/>
<organism evidence="1 2">
    <name type="scientific">Colocasia esculenta</name>
    <name type="common">Wild taro</name>
    <name type="synonym">Arum esculentum</name>
    <dbReference type="NCBI Taxonomy" id="4460"/>
    <lineage>
        <taxon>Eukaryota</taxon>
        <taxon>Viridiplantae</taxon>
        <taxon>Streptophyta</taxon>
        <taxon>Embryophyta</taxon>
        <taxon>Tracheophyta</taxon>
        <taxon>Spermatophyta</taxon>
        <taxon>Magnoliopsida</taxon>
        <taxon>Liliopsida</taxon>
        <taxon>Araceae</taxon>
        <taxon>Aroideae</taxon>
        <taxon>Colocasieae</taxon>
        <taxon>Colocasia</taxon>
    </lineage>
</organism>
<name>A0A843V433_COLES</name>
<dbReference type="AlphaFoldDB" id="A0A843V433"/>
<dbReference type="PANTHER" id="PTHR48476:SF1">
    <property type="entry name" value="SHORT-CHAIN DEHYDROGENASE TIC 32, CHLOROPLASTIC-LIKE"/>
    <property type="match status" value="1"/>
</dbReference>
<reference evidence="1" key="1">
    <citation type="submission" date="2017-07" db="EMBL/GenBank/DDBJ databases">
        <title>Taro Niue Genome Assembly and Annotation.</title>
        <authorList>
            <person name="Atibalentja N."/>
            <person name="Keating K."/>
            <person name="Fields C.J."/>
        </authorList>
    </citation>
    <scope>NUCLEOTIDE SEQUENCE</scope>
    <source>
        <strain evidence="1">Niue_2</strain>
        <tissue evidence="1">Leaf</tissue>
    </source>
</reference>